<evidence type="ECO:0000256" key="3">
    <source>
        <dbReference type="ARBA" id="ARBA00022448"/>
    </source>
</evidence>
<dbReference type="AlphaFoldDB" id="H2Y7Q1"/>
<keyword evidence="5" id="KW-0769">Symport</keyword>
<dbReference type="InterPro" id="IPR036259">
    <property type="entry name" value="MFS_trans_sf"/>
</dbReference>
<dbReference type="InterPro" id="IPR000109">
    <property type="entry name" value="POT_fam"/>
</dbReference>
<feature type="transmembrane region" description="Helical" evidence="11">
    <location>
        <begin position="123"/>
        <end position="143"/>
    </location>
</feature>
<evidence type="ECO:0000256" key="7">
    <source>
        <dbReference type="ARBA" id="ARBA00022927"/>
    </source>
</evidence>
<keyword evidence="7" id="KW-0653">Protein transport</keyword>
<dbReference type="Proteomes" id="UP000007875">
    <property type="component" value="Unassembled WGS sequence"/>
</dbReference>
<proteinExistence type="inferred from homology"/>
<name>H2Y7Q1_CIOSA</name>
<feature type="transmembrane region" description="Helical" evidence="11">
    <location>
        <begin position="23"/>
        <end position="45"/>
    </location>
</feature>
<dbReference type="PROSITE" id="PS01023">
    <property type="entry name" value="PTR2_2"/>
    <property type="match status" value="1"/>
</dbReference>
<keyword evidence="13" id="KW-1185">Reference proteome</keyword>
<sequence length="720" mass="80696">MRSVLLLYLRDYLHWDDDTSTSVYHAFTVLAYLFPLLGAIVADSYWGKYKTIIYLSIVYVFGHIVKTIGSIPYVPSQVAHAVLSMFGLFFIAVGTGGIKPCVSSFGGDQFKPGQSYIRKQFFSLFYFAINAGSLISTFVTPIFRADVDCYPNETAPEFDQCFALAFGVPGALMVVALILFIAGTRWYTIYPPEGSIITKFCMCIYTACRNRWNTPKQERNKEHWLEYADSPPKLIRDTKYVLRVLVLYIPLPFFWALFDQQGSRWTLQAIQTNGYLGSLLIKPDQVEVLNPLLIVTLIPLFEATLYPFLRYFNIPFPPLRRMTVGLILAGCSFIAAAILQIEIDVRWLCFFVLIPEIVLSLEFDSSTLPHATSLSPQATPRCPLSPWGRTRLGSSTHQSNSCCILNWQFPLIFNLTQNNQSKVLILFGISIIVAEFTYLTCNGDVRSISTTGAKEQVLEFVIFGNQDVHLLMQCHVPSATIEAYNKATIGNDTSTEGSGGGGDVALYSTQLYLDVGGVYSIVYDGLGAGYTNLDLNPNTVNVAWMIPQFLIITVGEVFLSVTGLEFSYTQAPPSMKSVLTSIWLFTVSLGNIIVLIIAEAKGIEKQSDEFFLFAGLIFVAALLFIFLAYRYIPVDENEFKEEILEEERKFRERARIHALKKKGLPYEDIESEDIELPDYSVVVKNGEKINGDAINGDVKISDTKNGDAIKAIEYEHDTEM</sequence>
<evidence type="ECO:0000256" key="6">
    <source>
        <dbReference type="ARBA" id="ARBA00022856"/>
    </source>
</evidence>
<feature type="transmembrane region" description="Helical" evidence="11">
    <location>
        <begin position="240"/>
        <end position="258"/>
    </location>
</feature>
<keyword evidence="3 10" id="KW-0813">Transport</keyword>
<dbReference type="GO" id="GO:0006857">
    <property type="term" value="P:oligopeptide transport"/>
    <property type="evidence" value="ECO:0007669"/>
    <property type="project" value="InterPro"/>
</dbReference>
<keyword evidence="6" id="KW-0571">Peptide transport</keyword>
<evidence type="ECO:0000256" key="5">
    <source>
        <dbReference type="ARBA" id="ARBA00022847"/>
    </source>
</evidence>
<dbReference type="eggNOG" id="KOG1237">
    <property type="taxonomic scope" value="Eukaryota"/>
</dbReference>
<dbReference type="PANTHER" id="PTHR11654">
    <property type="entry name" value="OLIGOPEPTIDE TRANSPORTER-RELATED"/>
    <property type="match status" value="1"/>
</dbReference>
<dbReference type="PROSITE" id="PS01022">
    <property type="entry name" value="PTR2_1"/>
    <property type="match status" value="1"/>
</dbReference>
<evidence type="ECO:0000313" key="12">
    <source>
        <dbReference type="Ensembl" id="ENSCSAVP00000001349.1"/>
    </source>
</evidence>
<feature type="transmembrane region" description="Helical" evidence="11">
    <location>
        <begin position="52"/>
        <end position="74"/>
    </location>
</feature>
<protein>
    <recommendedName>
        <fullName evidence="14">Major facilitator superfamily (MFS) profile domain-containing protein</fullName>
    </recommendedName>
</protein>
<evidence type="ECO:0000256" key="2">
    <source>
        <dbReference type="ARBA" id="ARBA00005982"/>
    </source>
</evidence>
<feature type="transmembrane region" description="Helical" evidence="11">
    <location>
        <begin position="542"/>
        <end position="566"/>
    </location>
</feature>
<keyword evidence="8 11" id="KW-1133">Transmembrane helix</keyword>
<evidence type="ECO:0000256" key="9">
    <source>
        <dbReference type="ARBA" id="ARBA00023136"/>
    </source>
</evidence>
<dbReference type="Gene3D" id="1.20.1250.20">
    <property type="entry name" value="MFS general substrate transporter like domains"/>
    <property type="match status" value="2"/>
</dbReference>
<comment type="similarity">
    <text evidence="2 10">Belongs to the major facilitator superfamily. Proton-dependent oligopeptide transporter (POT/PTR) (TC 2.A.17) family.</text>
</comment>
<dbReference type="CDD" id="cd17347">
    <property type="entry name" value="MFS_SLC15A1_2_like"/>
    <property type="match status" value="1"/>
</dbReference>
<evidence type="ECO:0000256" key="11">
    <source>
        <dbReference type="SAM" id="Phobius"/>
    </source>
</evidence>
<comment type="subcellular location">
    <subcellularLocation>
        <location evidence="1 10">Membrane</location>
        <topology evidence="1 10">Multi-pass membrane protein</topology>
    </subcellularLocation>
</comment>
<dbReference type="InterPro" id="IPR018456">
    <property type="entry name" value="PTR2_symporter_CS"/>
</dbReference>
<feature type="transmembrane region" description="Helical" evidence="11">
    <location>
        <begin position="423"/>
        <end position="440"/>
    </location>
</feature>
<dbReference type="InParanoid" id="H2Y7Q1"/>
<reference evidence="13" key="1">
    <citation type="submission" date="2003-08" db="EMBL/GenBank/DDBJ databases">
        <authorList>
            <person name="Birren B."/>
            <person name="Nusbaum C."/>
            <person name="Abebe A."/>
            <person name="Abouelleil A."/>
            <person name="Adekoya E."/>
            <person name="Ait-zahra M."/>
            <person name="Allen N."/>
            <person name="Allen T."/>
            <person name="An P."/>
            <person name="Anderson M."/>
            <person name="Anderson S."/>
            <person name="Arachchi H."/>
            <person name="Armbruster J."/>
            <person name="Bachantsang P."/>
            <person name="Baldwin J."/>
            <person name="Barry A."/>
            <person name="Bayul T."/>
            <person name="Blitshsteyn B."/>
            <person name="Bloom T."/>
            <person name="Blye J."/>
            <person name="Boguslavskiy L."/>
            <person name="Borowsky M."/>
            <person name="Boukhgalter B."/>
            <person name="Brunache A."/>
            <person name="Butler J."/>
            <person name="Calixte N."/>
            <person name="Calvo S."/>
            <person name="Camarata J."/>
            <person name="Campo K."/>
            <person name="Chang J."/>
            <person name="Cheshatsang Y."/>
            <person name="Citroen M."/>
            <person name="Collymore A."/>
            <person name="Considine T."/>
            <person name="Cook A."/>
            <person name="Cooke P."/>
            <person name="Corum B."/>
            <person name="Cuomo C."/>
            <person name="David R."/>
            <person name="Dawoe T."/>
            <person name="Degray S."/>
            <person name="Dodge S."/>
            <person name="Dooley K."/>
            <person name="Dorje P."/>
            <person name="Dorjee K."/>
            <person name="Dorris L."/>
            <person name="Duffey N."/>
            <person name="Dupes A."/>
            <person name="Elkins T."/>
            <person name="Engels R."/>
            <person name="Erickson J."/>
            <person name="Farina A."/>
            <person name="Faro S."/>
            <person name="Ferreira P."/>
            <person name="Fischer H."/>
            <person name="Fitzgerald M."/>
            <person name="Foley K."/>
            <person name="Gage D."/>
            <person name="Galagan J."/>
            <person name="Gearin G."/>
            <person name="Gnerre S."/>
            <person name="Gnirke A."/>
            <person name="Goyette A."/>
            <person name="Graham J."/>
            <person name="Grandbois E."/>
            <person name="Gyaltsen K."/>
            <person name="Hafez N."/>
            <person name="Hagopian D."/>
            <person name="Hagos B."/>
            <person name="Hall J."/>
            <person name="Hatcher B."/>
            <person name="Heller A."/>
            <person name="Higgins H."/>
            <person name="Honan T."/>
            <person name="Horn A."/>
            <person name="Houde N."/>
            <person name="Hughes L."/>
            <person name="Hulme W."/>
            <person name="Husby E."/>
            <person name="Iliev I."/>
            <person name="Jaffe D."/>
            <person name="Jones C."/>
            <person name="Kamal M."/>
            <person name="Kamat A."/>
            <person name="Kamvysselis M."/>
            <person name="Karlsson E."/>
            <person name="Kells C."/>
            <person name="Kieu A."/>
            <person name="Kisner P."/>
            <person name="Kodira C."/>
            <person name="Kulbokas E."/>
            <person name="Labutti K."/>
            <person name="Lama D."/>
            <person name="Landers T."/>
            <person name="Leger J."/>
            <person name="Levine S."/>
            <person name="Lewis D."/>
            <person name="Lewis T."/>
            <person name="Lindblad-toh K."/>
            <person name="Liu X."/>
            <person name="Lokyitsang T."/>
            <person name="Lokyitsang Y."/>
            <person name="Lucien O."/>
            <person name="Lui A."/>
            <person name="Ma L.J."/>
            <person name="Mabbitt R."/>
            <person name="Macdonald J."/>
            <person name="Maclean C."/>
            <person name="Major J."/>
            <person name="Manning J."/>
            <person name="Marabella R."/>
            <person name="Maru K."/>
            <person name="Matthews C."/>
            <person name="Mauceli E."/>
            <person name="Mccarthy M."/>
            <person name="Mcdonough S."/>
            <person name="Mcghee T."/>
            <person name="Meldrim J."/>
            <person name="Meneus L."/>
            <person name="Mesirov J."/>
            <person name="Mihalev A."/>
            <person name="Mihova T."/>
            <person name="Mikkelsen T."/>
            <person name="Mlenga V."/>
            <person name="Moru K."/>
            <person name="Mozes J."/>
            <person name="Mulrain L."/>
            <person name="Munson G."/>
            <person name="Naylor J."/>
            <person name="Newes C."/>
            <person name="Nguyen C."/>
            <person name="Nguyen N."/>
            <person name="Nguyen T."/>
            <person name="Nicol R."/>
            <person name="Nielsen C."/>
            <person name="Nizzari M."/>
            <person name="Norbu C."/>
            <person name="Norbu N."/>
            <person name="O'donnell P."/>
            <person name="Okoawo O."/>
            <person name="O'leary S."/>
            <person name="Omotosho B."/>
            <person name="O'neill K."/>
            <person name="Osman S."/>
            <person name="Parker S."/>
            <person name="Perrin D."/>
            <person name="Phunkhang P."/>
            <person name="Piqani B."/>
            <person name="Purcell S."/>
            <person name="Rachupka T."/>
            <person name="Ramasamy U."/>
            <person name="Rameau R."/>
            <person name="Ray V."/>
            <person name="Raymond C."/>
            <person name="Retta R."/>
            <person name="Richardson S."/>
            <person name="Rise C."/>
            <person name="Rodriguez J."/>
            <person name="Rogers J."/>
            <person name="Rogov P."/>
            <person name="Rutman M."/>
            <person name="Schupbach R."/>
            <person name="Seaman C."/>
            <person name="Settipalli S."/>
            <person name="Sharpe T."/>
            <person name="Sheridan J."/>
            <person name="Sherpa N."/>
            <person name="Shi J."/>
            <person name="Smirnov S."/>
            <person name="Smith C."/>
            <person name="Sougnez C."/>
            <person name="Spencer B."/>
            <person name="Stalker J."/>
            <person name="Stange-thomann N."/>
            <person name="Stavropoulos S."/>
            <person name="Stetson K."/>
            <person name="Stone C."/>
            <person name="Stone S."/>
            <person name="Stubbs M."/>
            <person name="Talamas J."/>
            <person name="Tchuinga P."/>
            <person name="Tenzing P."/>
            <person name="Tesfaye S."/>
            <person name="Theodore J."/>
            <person name="Thoulutsang Y."/>
            <person name="Topham K."/>
            <person name="Towey S."/>
            <person name="Tsamla T."/>
            <person name="Tsomo N."/>
            <person name="Vallee D."/>
            <person name="Vassiliev H."/>
            <person name="Venkataraman V."/>
            <person name="Vinson J."/>
            <person name="Vo A."/>
            <person name="Wade C."/>
            <person name="Wang S."/>
            <person name="Wangchuk T."/>
            <person name="Wangdi T."/>
            <person name="Whittaker C."/>
            <person name="Wilkinson J."/>
            <person name="Wu Y."/>
            <person name="Wyman D."/>
            <person name="Yadav S."/>
            <person name="Yang S."/>
            <person name="Yang X."/>
            <person name="Yeager S."/>
            <person name="Yee E."/>
            <person name="Young G."/>
            <person name="Zainoun J."/>
            <person name="Zembeck L."/>
            <person name="Zimmer A."/>
            <person name="Zody M."/>
            <person name="Lander E."/>
        </authorList>
    </citation>
    <scope>NUCLEOTIDE SEQUENCE [LARGE SCALE GENOMIC DNA]</scope>
</reference>
<feature type="transmembrane region" description="Helical" evidence="11">
    <location>
        <begin position="288"/>
        <end position="309"/>
    </location>
</feature>
<evidence type="ECO:0000256" key="1">
    <source>
        <dbReference type="ARBA" id="ARBA00004141"/>
    </source>
</evidence>
<keyword evidence="4 10" id="KW-0812">Transmembrane</keyword>
<organism evidence="12 13">
    <name type="scientific">Ciona savignyi</name>
    <name type="common">Pacific transparent sea squirt</name>
    <dbReference type="NCBI Taxonomy" id="51511"/>
    <lineage>
        <taxon>Eukaryota</taxon>
        <taxon>Metazoa</taxon>
        <taxon>Chordata</taxon>
        <taxon>Tunicata</taxon>
        <taxon>Ascidiacea</taxon>
        <taxon>Phlebobranchia</taxon>
        <taxon>Cionidae</taxon>
        <taxon>Ciona</taxon>
    </lineage>
</organism>
<feature type="transmembrane region" description="Helical" evidence="11">
    <location>
        <begin position="578"/>
        <end position="598"/>
    </location>
</feature>
<keyword evidence="9 11" id="KW-0472">Membrane</keyword>
<dbReference type="GO" id="GO:0015293">
    <property type="term" value="F:symporter activity"/>
    <property type="evidence" value="ECO:0007669"/>
    <property type="project" value="UniProtKB-KW"/>
</dbReference>
<feature type="transmembrane region" description="Helical" evidence="11">
    <location>
        <begin position="80"/>
        <end position="102"/>
    </location>
</feature>
<feature type="transmembrane region" description="Helical" evidence="11">
    <location>
        <begin position="163"/>
        <end position="182"/>
    </location>
</feature>
<evidence type="ECO:0000313" key="13">
    <source>
        <dbReference type="Proteomes" id="UP000007875"/>
    </source>
</evidence>
<evidence type="ECO:0000256" key="8">
    <source>
        <dbReference type="ARBA" id="ARBA00022989"/>
    </source>
</evidence>
<evidence type="ECO:0000256" key="4">
    <source>
        <dbReference type="ARBA" id="ARBA00022692"/>
    </source>
</evidence>
<dbReference type="GO" id="GO:0015031">
    <property type="term" value="P:protein transport"/>
    <property type="evidence" value="ECO:0007669"/>
    <property type="project" value="UniProtKB-KW"/>
</dbReference>
<reference evidence="12" key="3">
    <citation type="submission" date="2025-09" db="UniProtKB">
        <authorList>
            <consortium name="Ensembl"/>
        </authorList>
    </citation>
    <scope>IDENTIFICATION</scope>
</reference>
<evidence type="ECO:0008006" key="14">
    <source>
        <dbReference type="Google" id="ProtNLM"/>
    </source>
</evidence>
<feature type="transmembrane region" description="Helical" evidence="11">
    <location>
        <begin position="610"/>
        <end position="632"/>
    </location>
</feature>
<dbReference type="FunFam" id="1.20.1250.20:FF:000864">
    <property type="entry name" value="solute carrier family 15 member 2-like isoform X1"/>
    <property type="match status" value="1"/>
</dbReference>
<dbReference type="Pfam" id="PF00854">
    <property type="entry name" value="PTR2"/>
    <property type="match status" value="2"/>
</dbReference>
<evidence type="ECO:0000256" key="10">
    <source>
        <dbReference type="RuleBase" id="RU003755"/>
    </source>
</evidence>
<dbReference type="Ensembl" id="ENSCSAVT00000001365.1">
    <property type="protein sequence ID" value="ENSCSAVP00000001349.1"/>
    <property type="gene ID" value="ENSCSAVG00000000752.1"/>
</dbReference>
<dbReference type="GO" id="GO:0016020">
    <property type="term" value="C:membrane"/>
    <property type="evidence" value="ECO:0007669"/>
    <property type="project" value="UniProtKB-SubCell"/>
</dbReference>
<accession>H2Y7Q1</accession>
<dbReference type="GeneTree" id="ENSGT00940000165486"/>
<dbReference type="FunFam" id="1.20.1250.20:FF:000049">
    <property type="entry name" value="Solute carrier family 15 member 2"/>
    <property type="match status" value="1"/>
</dbReference>
<reference evidence="12" key="2">
    <citation type="submission" date="2025-08" db="UniProtKB">
        <authorList>
            <consortium name="Ensembl"/>
        </authorList>
    </citation>
    <scope>IDENTIFICATION</scope>
</reference>
<dbReference type="SUPFAM" id="SSF103473">
    <property type="entry name" value="MFS general substrate transporter"/>
    <property type="match status" value="2"/>
</dbReference>
<feature type="transmembrane region" description="Helical" evidence="11">
    <location>
        <begin position="321"/>
        <end position="339"/>
    </location>
</feature>